<dbReference type="Proteomes" id="UP000436138">
    <property type="component" value="Chromosome"/>
</dbReference>
<dbReference type="EMBL" id="CP047020">
    <property type="protein sequence ID" value="QHA09331.1"/>
    <property type="molecule type" value="Genomic_DNA"/>
</dbReference>
<evidence type="ECO:0008006" key="5">
    <source>
        <dbReference type="Google" id="ProtNLM"/>
    </source>
</evidence>
<reference evidence="3 4" key="1">
    <citation type="submission" date="2019-12" db="EMBL/GenBank/DDBJ databases">
        <title>Streptomyces sp. strain T44 isolated from rhizosphere soil of Broussonetia papyrifera.</title>
        <authorList>
            <person name="Mo P."/>
        </authorList>
    </citation>
    <scope>NUCLEOTIDE SEQUENCE [LARGE SCALE GENOMIC DNA]</scope>
    <source>
        <strain evidence="3 4">T44</strain>
    </source>
</reference>
<proteinExistence type="predicted"/>
<evidence type="ECO:0000313" key="3">
    <source>
        <dbReference type="EMBL" id="QHA09331.1"/>
    </source>
</evidence>
<feature type="region of interest" description="Disordered" evidence="1">
    <location>
        <begin position="181"/>
        <end position="206"/>
    </location>
</feature>
<keyword evidence="2" id="KW-0732">Signal</keyword>
<feature type="signal peptide" evidence="2">
    <location>
        <begin position="1"/>
        <end position="19"/>
    </location>
</feature>
<feature type="chain" id="PRO_5039166872" description="DUF4367 domain-containing protein" evidence="2">
    <location>
        <begin position="20"/>
        <end position="243"/>
    </location>
</feature>
<name>A0A6I6NG62_9ACTN</name>
<gene>
    <name evidence="3" type="ORF">GQF42_00475</name>
</gene>
<keyword evidence="4" id="KW-1185">Reference proteome</keyword>
<accession>A0A6I6NG62</accession>
<protein>
    <recommendedName>
        <fullName evidence="5">DUF4367 domain-containing protein</fullName>
    </recommendedName>
</protein>
<feature type="region of interest" description="Disordered" evidence="1">
    <location>
        <begin position="70"/>
        <end position="116"/>
    </location>
</feature>
<organism evidence="3 4">
    <name type="scientific">Streptomyces broussonetiae</name>
    <dbReference type="NCBI Taxonomy" id="2686304"/>
    <lineage>
        <taxon>Bacteria</taxon>
        <taxon>Bacillati</taxon>
        <taxon>Actinomycetota</taxon>
        <taxon>Actinomycetes</taxon>
        <taxon>Kitasatosporales</taxon>
        <taxon>Streptomycetaceae</taxon>
        <taxon>Streptomyces</taxon>
    </lineage>
</organism>
<dbReference type="KEGG" id="sbro:GQF42_00475"/>
<feature type="compositionally biased region" description="Polar residues" evidence="1">
    <location>
        <begin position="184"/>
        <end position="193"/>
    </location>
</feature>
<evidence type="ECO:0000256" key="2">
    <source>
        <dbReference type="SAM" id="SignalP"/>
    </source>
</evidence>
<dbReference type="AlphaFoldDB" id="A0A6I6NG62"/>
<sequence length="243" mass="26263">MWAGAGLVCLAAAVTVWMARDNVHTDDGPIDSDVFVSNHGRTLTTVTSWMDCEDKPDLQAHESAHGIALTEKRKWHGQRRSSDSCHNPHGGLISTSLDKPVGDRKITDGVTGEGITTFDDTHFPYPRYLPSGFAPADKAIGPNNSLGLPNPVSSKATWTYTYQRNPGKGGQVGALSITADAGETTPTQGTPMSFSGHAGRLQKTSDPSWTAVWTQNGYTITVWTDDPSMTDAEFLRITQSMRN</sequence>
<evidence type="ECO:0000313" key="4">
    <source>
        <dbReference type="Proteomes" id="UP000436138"/>
    </source>
</evidence>
<evidence type="ECO:0000256" key="1">
    <source>
        <dbReference type="SAM" id="MobiDB-lite"/>
    </source>
</evidence>